<dbReference type="GO" id="GO:0005524">
    <property type="term" value="F:ATP binding"/>
    <property type="evidence" value="ECO:0007669"/>
    <property type="project" value="InterPro"/>
</dbReference>
<dbReference type="SUPFAM" id="SSF56112">
    <property type="entry name" value="Protein kinase-like (PK-like)"/>
    <property type="match status" value="1"/>
</dbReference>
<feature type="domain" description="Protein kinase" evidence="1">
    <location>
        <begin position="159"/>
        <end position="339"/>
    </location>
</feature>
<evidence type="ECO:0000259" key="1">
    <source>
        <dbReference type="PROSITE" id="PS50011"/>
    </source>
</evidence>
<dbReference type="EMBL" id="JAPDHF010000004">
    <property type="protein sequence ID" value="KAJ4019773.1"/>
    <property type="molecule type" value="Genomic_DNA"/>
</dbReference>
<sequence length="339" mass="38413">MAFNASHAALSPAQTPVWSVIQFTFSDRNTHAKLVVMCNGKCFVIQLSAETFSESPKSKERYLFFLQVTDVFELDGVTVDDFWDWIVEPLLPIFRQLPTPDQTAIRTLDDFFNPETFVYTLQMISDQRVPQLDKDAEYRSPFGVSVPDELCASWKSFDPADVRIWDENLVGPPSHTPHRVPLSDGTVAFLKLVRCGDRRSLENELATYGKLDRAQLDRNLKISRLYGILRGKNGVILGLLLTFVDCERVTLSCATKPGAKVTLREKWATQIQDAVGRLHDAGIFWGDAKSDNVLVDINEDVWIVDFGGEYTEWWVPKTLVGTMEGDSIALERILEYVRN</sequence>
<comment type="caution">
    <text evidence="2">The sequence shown here is derived from an EMBL/GenBank/DDBJ whole genome shotgun (WGS) entry which is preliminary data.</text>
</comment>
<gene>
    <name evidence="2" type="ORF">NW766_003532</name>
</gene>
<dbReference type="AlphaFoldDB" id="A0A9W8PXX4"/>
<protein>
    <recommendedName>
        <fullName evidence="1">Protein kinase domain-containing protein</fullName>
    </recommendedName>
</protein>
<dbReference type="GO" id="GO:0004672">
    <property type="term" value="F:protein kinase activity"/>
    <property type="evidence" value="ECO:0007669"/>
    <property type="project" value="InterPro"/>
</dbReference>
<reference evidence="2" key="1">
    <citation type="submission" date="2022-10" db="EMBL/GenBank/DDBJ databases">
        <title>Fusarium specimens isolated from Avocado Roots.</title>
        <authorList>
            <person name="Stajich J."/>
            <person name="Roper C."/>
            <person name="Heimlech-Rivalta G."/>
        </authorList>
    </citation>
    <scope>NUCLEOTIDE SEQUENCE</scope>
    <source>
        <strain evidence="2">CF00143</strain>
    </source>
</reference>
<dbReference type="InterPro" id="IPR011009">
    <property type="entry name" value="Kinase-like_dom_sf"/>
</dbReference>
<dbReference type="Gene3D" id="1.10.510.10">
    <property type="entry name" value="Transferase(Phosphotransferase) domain 1"/>
    <property type="match status" value="1"/>
</dbReference>
<accession>A0A9W8PXX4</accession>
<dbReference type="InterPro" id="IPR000719">
    <property type="entry name" value="Prot_kinase_dom"/>
</dbReference>
<dbReference type="PROSITE" id="PS50011">
    <property type="entry name" value="PROTEIN_KINASE_DOM"/>
    <property type="match status" value="1"/>
</dbReference>
<keyword evidence="3" id="KW-1185">Reference proteome</keyword>
<evidence type="ECO:0000313" key="3">
    <source>
        <dbReference type="Proteomes" id="UP001152130"/>
    </source>
</evidence>
<organism evidence="2 3">
    <name type="scientific">Fusarium irregulare</name>
    <dbReference type="NCBI Taxonomy" id="2494466"/>
    <lineage>
        <taxon>Eukaryota</taxon>
        <taxon>Fungi</taxon>
        <taxon>Dikarya</taxon>
        <taxon>Ascomycota</taxon>
        <taxon>Pezizomycotina</taxon>
        <taxon>Sordariomycetes</taxon>
        <taxon>Hypocreomycetidae</taxon>
        <taxon>Hypocreales</taxon>
        <taxon>Nectriaceae</taxon>
        <taxon>Fusarium</taxon>
        <taxon>Fusarium incarnatum-equiseti species complex</taxon>
    </lineage>
</organism>
<evidence type="ECO:0000313" key="2">
    <source>
        <dbReference type="EMBL" id="KAJ4019773.1"/>
    </source>
</evidence>
<dbReference type="OrthoDB" id="4062651at2759"/>
<name>A0A9W8PXX4_9HYPO</name>
<dbReference type="Proteomes" id="UP001152130">
    <property type="component" value="Unassembled WGS sequence"/>
</dbReference>
<proteinExistence type="predicted"/>